<gene>
    <name evidence="2" type="ORF">LCGC14_0219970</name>
</gene>
<organism evidence="2">
    <name type="scientific">marine sediment metagenome</name>
    <dbReference type="NCBI Taxonomy" id="412755"/>
    <lineage>
        <taxon>unclassified sequences</taxon>
        <taxon>metagenomes</taxon>
        <taxon>ecological metagenomes</taxon>
    </lineage>
</organism>
<evidence type="ECO:0000313" key="2">
    <source>
        <dbReference type="EMBL" id="KKN91132.1"/>
    </source>
</evidence>
<reference evidence="2" key="1">
    <citation type="journal article" date="2015" name="Nature">
        <title>Complex archaea that bridge the gap between prokaryotes and eukaryotes.</title>
        <authorList>
            <person name="Spang A."/>
            <person name="Saw J.H."/>
            <person name="Jorgensen S.L."/>
            <person name="Zaremba-Niedzwiedzka K."/>
            <person name="Martijn J."/>
            <person name="Lind A.E."/>
            <person name="van Eijk R."/>
            <person name="Schleper C."/>
            <person name="Guy L."/>
            <person name="Ettema T.J."/>
        </authorList>
    </citation>
    <scope>NUCLEOTIDE SEQUENCE</scope>
</reference>
<evidence type="ECO:0000256" key="1">
    <source>
        <dbReference type="SAM" id="Phobius"/>
    </source>
</evidence>
<dbReference type="EMBL" id="LAZR01000105">
    <property type="protein sequence ID" value="KKN91132.1"/>
    <property type="molecule type" value="Genomic_DNA"/>
</dbReference>
<keyword evidence="1" id="KW-1133">Transmembrane helix</keyword>
<dbReference type="AlphaFoldDB" id="A0A0F9UUF7"/>
<sequence>MLETIQELIDRYQRKICFLRFCLKICLFGWLFTLLSVGAVLYTGKIPPIEIKMNKPDFGSVYPKNFWNQNDD</sequence>
<keyword evidence="1" id="KW-0472">Membrane</keyword>
<keyword evidence="1" id="KW-0812">Transmembrane</keyword>
<accession>A0A0F9UUF7</accession>
<feature type="transmembrane region" description="Helical" evidence="1">
    <location>
        <begin position="21"/>
        <end position="42"/>
    </location>
</feature>
<proteinExistence type="predicted"/>
<protein>
    <submittedName>
        <fullName evidence="2">Uncharacterized protein</fullName>
    </submittedName>
</protein>
<comment type="caution">
    <text evidence="2">The sequence shown here is derived from an EMBL/GenBank/DDBJ whole genome shotgun (WGS) entry which is preliminary data.</text>
</comment>
<name>A0A0F9UUF7_9ZZZZ</name>